<keyword evidence="4" id="KW-1185">Reference proteome</keyword>
<proteinExistence type="predicted"/>
<evidence type="ECO:0000256" key="2">
    <source>
        <dbReference type="SAM" id="SignalP"/>
    </source>
</evidence>
<dbReference type="RefSeq" id="XP_003720174.1">
    <property type="nucleotide sequence ID" value="XM_003720126.1"/>
</dbReference>
<reference key="2">
    <citation type="submission" date="2011-05" db="EMBL/GenBank/DDBJ databases">
        <title>The Genome Sequence of Magnaporthe oryzae 70-15.</title>
        <authorList>
            <consortium name="The Broad Institute Genome Sequencing Platform"/>
            <person name="Ma L.-J."/>
            <person name="Dead R."/>
            <person name="Young S.K."/>
            <person name="Zeng Q."/>
            <person name="Gargeya S."/>
            <person name="Fitzgerald M."/>
            <person name="Haas B."/>
            <person name="Abouelleil A."/>
            <person name="Alvarado L."/>
            <person name="Arachchi H.M."/>
            <person name="Berlin A."/>
            <person name="Brown A."/>
            <person name="Chapman S.B."/>
            <person name="Chen Z."/>
            <person name="Dunbar C."/>
            <person name="Freedman E."/>
            <person name="Gearin G."/>
            <person name="Gellesch M."/>
            <person name="Goldberg J."/>
            <person name="Griggs A."/>
            <person name="Gujja S."/>
            <person name="Heiman D."/>
            <person name="Howarth C."/>
            <person name="Larson L."/>
            <person name="Lui A."/>
            <person name="MacDonald P.J.P."/>
            <person name="Mehta T."/>
            <person name="Montmayeur A."/>
            <person name="Murphy C."/>
            <person name="Neiman D."/>
            <person name="Pearson M."/>
            <person name="Priest M."/>
            <person name="Roberts A."/>
            <person name="Saif S."/>
            <person name="Shea T."/>
            <person name="Shenoy N."/>
            <person name="Sisk P."/>
            <person name="Stolte C."/>
            <person name="Sykes S."/>
            <person name="Yandava C."/>
            <person name="Wortman J."/>
            <person name="Nusbaum C."/>
            <person name="Birren B."/>
        </authorList>
    </citation>
    <scope>NUCLEOTIDE SEQUENCE</scope>
    <source>
        <strain>70-15</strain>
    </source>
</reference>
<evidence type="ECO:0000256" key="1">
    <source>
        <dbReference type="SAM" id="MobiDB-lite"/>
    </source>
</evidence>
<dbReference type="EMBL" id="CM001236">
    <property type="protein sequence ID" value="EHA47807.1"/>
    <property type="molecule type" value="Genomic_DNA"/>
</dbReference>
<reference evidence="3 4" key="1">
    <citation type="journal article" date="2005" name="Nature">
        <title>The genome sequence of the rice blast fungus Magnaporthe grisea.</title>
        <authorList>
            <person name="Dean R.A."/>
            <person name="Talbot N.J."/>
            <person name="Ebbole D.J."/>
            <person name="Farman M.L."/>
            <person name="Mitchell T.K."/>
            <person name="Orbach M.J."/>
            <person name="Thon M."/>
            <person name="Kulkarni R."/>
            <person name="Xu J.R."/>
            <person name="Pan H."/>
            <person name="Read N.D."/>
            <person name="Lee Y.H."/>
            <person name="Carbone I."/>
            <person name="Brown D."/>
            <person name="Oh Y.Y."/>
            <person name="Donofrio N."/>
            <person name="Jeong J.S."/>
            <person name="Soanes D.M."/>
            <person name="Djonovic S."/>
            <person name="Kolomiets E."/>
            <person name="Rehmeyer C."/>
            <person name="Li W."/>
            <person name="Harding M."/>
            <person name="Kim S."/>
            <person name="Lebrun M.H."/>
            <person name="Bohnert H."/>
            <person name="Coughlan S."/>
            <person name="Butler J."/>
            <person name="Calvo S."/>
            <person name="Ma L.J."/>
            <person name="Nicol R."/>
            <person name="Purcell S."/>
            <person name="Nusbaum C."/>
            <person name="Galagan J.E."/>
            <person name="Birren B.W."/>
        </authorList>
    </citation>
    <scope>NUCLEOTIDE SEQUENCE [LARGE SCALE GENOMIC DNA]</scope>
    <source>
        <strain evidence="4">70-15 / ATCC MYA-4617 / FGSC 8958</strain>
    </source>
</reference>
<feature type="region of interest" description="Disordered" evidence="1">
    <location>
        <begin position="72"/>
        <end position="92"/>
    </location>
</feature>
<dbReference type="HOGENOM" id="CLU_1970985_0_0_1"/>
<name>G4NHU7_PYRO7</name>
<sequence length="127" mass="13983">MAILWILARMRIALLRARWRFRIDWIRPIILTRTSLPETPLNRSWTAASPTSPVTAGDKAVLLVRVPTGAGRSIGSETTGSGIPTRGVSSHKPRAVFAVVNQDSGKRQGAQARDEGELEWDGEVHFL</sequence>
<dbReference type="GeneID" id="12987208"/>
<evidence type="ECO:0000313" key="3">
    <source>
        <dbReference type="EMBL" id="EHA47807.1"/>
    </source>
</evidence>
<dbReference type="VEuPathDB" id="FungiDB:MGG_17780"/>
<gene>
    <name evidence="3" type="ORF">MGG_17780</name>
</gene>
<dbReference type="Proteomes" id="UP000009058">
    <property type="component" value="Chromosome 6"/>
</dbReference>
<dbReference type="KEGG" id="mgr:MGG_17780"/>
<dbReference type="InParanoid" id="G4NHU7"/>
<protein>
    <submittedName>
        <fullName evidence="3">Uncharacterized protein</fullName>
    </submittedName>
</protein>
<organism evidence="3 4">
    <name type="scientific">Pyricularia oryzae (strain 70-15 / ATCC MYA-4617 / FGSC 8958)</name>
    <name type="common">Rice blast fungus</name>
    <name type="synonym">Magnaporthe oryzae</name>
    <dbReference type="NCBI Taxonomy" id="242507"/>
    <lineage>
        <taxon>Eukaryota</taxon>
        <taxon>Fungi</taxon>
        <taxon>Dikarya</taxon>
        <taxon>Ascomycota</taxon>
        <taxon>Pezizomycotina</taxon>
        <taxon>Sordariomycetes</taxon>
        <taxon>Sordariomycetidae</taxon>
        <taxon>Magnaporthales</taxon>
        <taxon>Pyriculariaceae</taxon>
        <taxon>Pyricularia</taxon>
    </lineage>
</organism>
<dbReference type="AlphaFoldDB" id="G4NHU7"/>
<feature type="chain" id="PRO_5003466662" evidence="2">
    <location>
        <begin position="18"/>
        <end position="127"/>
    </location>
</feature>
<evidence type="ECO:0000313" key="4">
    <source>
        <dbReference type="Proteomes" id="UP000009058"/>
    </source>
</evidence>
<feature type="signal peptide" evidence="2">
    <location>
        <begin position="1"/>
        <end position="17"/>
    </location>
</feature>
<accession>G4NHU7</accession>
<keyword evidence="2" id="KW-0732">Signal</keyword>